<keyword evidence="2" id="KW-1185">Reference proteome</keyword>
<accession>A0ABU0L3B3</accession>
<dbReference type="RefSeq" id="WP_208811954.1">
    <property type="nucleotide sequence ID" value="NZ_CP045298.1"/>
</dbReference>
<proteinExistence type="predicted"/>
<name>A0ABU0L3B3_9BACL</name>
<gene>
    <name evidence="1" type="ORF">QOZ95_003641</name>
</gene>
<sequence>MKEGREGFCFVGMQNYAQEDAFWLKLLFAASIDRTLLDLDTVYTLIKEGRKIKRLNR</sequence>
<dbReference type="Proteomes" id="UP001242811">
    <property type="component" value="Unassembled WGS sequence"/>
</dbReference>
<organism evidence="1 2">
    <name type="scientific">Paenibacillus brasilensis</name>
    <dbReference type="NCBI Taxonomy" id="128574"/>
    <lineage>
        <taxon>Bacteria</taxon>
        <taxon>Bacillati</taxon>
        <taxon>Bacillota</taxon>
        <taxon>Bacilli</taxon>
        <taxon>Bacillales</taxon>
        <taxon>Paenibacillaceae</taxon>
        <taxon>Paenibacillus</taxon>
    </lineage>
</organism>
<evidence type="ECO:0000313" key="1">
    <source>
        <dbReference type="EMBL" id="MDQ0495462.1"/>
    </source>
</evidence>
<protein>
    <submittedName>
        <fullName evidence="1">Uncharacterized protein</fullName>
    </submittedName>
</protein>
<dbReference type="EMBL" id="JAUSWA010000022">
    <property type="protein sequence ID" value="MDQ0495462.1"/>
    <property type="molecule type" value="Genomic_DNA"/>
</dbReference>
<reference evidence="1 2" key="1">
    <citation type="submission" date="2023-07" db="EMBL/GenBank/DDBJ databases">
        <title>Genomic Encyclopedia of Type Strains, Phase IV (KMG-IV): sequencing the most valuable type-strain genomes for metagenomic binning, comparative biology and taxonomic classification.</title>
        <authorList>
            <person name="Goeker M."/>
        </authorList>
    </citation>
    <scope>NUCLEOTIDE SEQUENCE [LARGE SCALE GENOMIC DNA]</scope>
    <source>
        <strain evidence="1 2">DSM 14914</strain>
    </source>
</reference>
<evidence type="ECO:0000313" key="2">
    <source>
        <dbReference type="Proteomes" id="UP001242811"/>
    </source>
</evidence>
<comment type="caution">
    <text evidence="1">The sequence shown here is derived from an EMBL/GenBank/DDBJ whole genome shotgun (WGS) entry which is preliminary data.</text>
</comment>